<dbReference type="Pfam" id="PF25975">
    <property type="entry name" value="CzcB_C"/>
    <property type="match status" value="1"/>
</dbReference>
<dbReference type="STRING" id="1748243.Tel_03415"/>
<dbReference type="InterPro" id="IPR058792">
    <property type="entry name" value="Beta-barrel_RND_2"/>
</dbReference>
<evidence type="ECO:0000256" key="2">
    <source>
        <dbReference type="ARBA" id="ARBA00022448"/>
    </source>
</evidence>
<keyword evidence="2" id="KW-0813">Transport</keyword>
<dbReference type="Gene3D" id="2.40.420.20">
    <property type="match status" value="1"/>
</dbReference>
<gene>
    <name evidence="8" type="ORF">Tel_03415</name>
</gene>
<keyword evidence="3" id="KW-0812">Transmembrane</keyword>
<accession>A0A0S2TAU4</accession>
<evidence type="ECO:0000256" key="3">
    <source>
        <dbReference type="SAM" id="Phobius"/>
    </source>
</evidence>
<dbReference type="GO" id="GO:0060003">
    <property type="term" value="P:copper ion export"/>
    <property type="evidence" value="ECO:0007669"/>
    <property type="project" value="TreeGrafter"/>
</dbReference>
<dbReference type="Gene3D" id="2.40.30.170">
    <property type="match status" value="1"/>
</dbReference>
<organism evidence="8 9">
    <name type="scientific">Candidatus Tenderia electrophaga</name>
    <dbReference type="NCBI Taxonomy" id="1748243"/>
    <lineage>
        <taxon>Bacteria</taxon>
        <taxon>Pseudomonadati</taxon>
        <taxon>Pseudomonadota</taxon>
        <taxon>Gammaproteobacteria</taxon>
        <taxon>Candidatus Tenderiales</taxon>
        <taxon>Candidatus Tenderiaceae</taxon>
        <taxon>Candidatus Tenderia</taxon>
    </lineage>
</organism>
<dbReference type="AlphaFoldDB" id="A0A0S2TAU4"/>
<dbReference type="FunFam" id="2.40.30.170:FF:000010">
    <property type="entry name" value="Efflux RND transporter periplasmic adaptor subunit"/>
    <property type="match status" value="1"/>
</dbReference>
<evidence type="ECO:0000259" key="7">
    <source>
        <dbReference type="Pfam" id="PF25975"/>
    </source>
</evidence>
<dbReference type="GO" id="GO:0015679">
    <property type="term" value="P:plasma membrane copper ion transport"/>
    <property type="evidence" value="ECO:0007669"/>
    <property type="project" value="TreeGrafter"/>
</dbReference>
<dbReference type="Proteomes" id="UP000055136">
    <property type="component" value="Chromosome"/>
</dbReference>
<dbReference type="Pfam" id="PF25973">
    <property type="entry name" value="BSH_CzcB"/>
    <property type="match status" value="1"/>
</dbReference>
<keyword evidence="9" id="KW-1185">Reference proteome</keyword>
<reference evidence="8" key="1">
    <citation type="submission" date="2015-10" db="EMBL/GenBank/DDBJ databases">
        <title>Description of Candidatus Tenderia electrophaga gen. nov, sp. nov., an Uncultivated Electroautotroph from a Biocathode Enrichment.</title>
        <authorList>
            <person name="Eddie B.J."/>
            <person name="Malanoski A.P."/>
            <person name="Wang Z."/>
            <person name="Hall R.J."/>
            <person name="Oh S.D."/>
            <person name="Heiner C."/>
            <person name="Lin B."/>
            <person name="Strycharz-Glaven S.M."/>
        </authorList>
    </citation>
    <scope>NUCLEOTIDE SEQUENCE [LARGE SCALE GENOMIC DNA]</scope>
    <source>
        <strain evidence="8">NRL1</strain>
    </source>
</reference>
<feature type="transmembrane region" description="Helical" evidence="3">
    <location>
        <begin position="6"/>
        <end position="24"/>
    </location>
</feature>
<dbReference type="Pfam" id="PF25971">
    <property type="entry name" value="CzcB_N"/>
    <property type="match status" value="1"/>
</dbReference>
<evidence type="ECO:0000259" key="4">
    <source>
        <dbReference type="Pfam" id="PF25954"/>
    </source>
</evidence>
<dbReference type="InterPro" id="IPR051909">
    <property type="entry name" value="MFP_Cation_Efflux"/>
</dbReference>
<proteinExistence type="inferred from homology"/>
<evidence type="ECO:0000313" key="9">
    <source>
        <dbReference type="Proteomes" id="UP000055136"/>
    </source>
</evidence>
<dbReference type="PANTHER" id="PTHR30097">
    <property type="entry name" value="CATION EFFLUX SYSTEM PROTEIN CUSB"/>
    <property type="match status" value="1"/>
</dbReference>
<dbReference type="InterPro" id="IPR058646">
    <property type="entry name" value="CzcB_N"/>
</dbReference>
<comment type="similarity">
    <text evidence="1">Belongs to the membrane fusion protein (MFP) (TC 8.A.1) family.</text>
</comment>
<dbReference type="GO" id="GO:0046914">
    <property type="term" value="F:transition metal ion binding"/>
    <property type="evidence" value="ECO:0007669"/>
    <property type="project" value="TreeGrafter"/>
</dbReference>
<protein>
    <submittedName>
        <fullName evidence="8">Uncharacterized protein</fullName>
    </submittedName>
</protein>
<sequence>MNKNIFYALLIAFAGVALAVWLLLDTPRHDEDGHHDHDEAAGPAIEKGPHGGRLLRDGDFALEITLFEQGVPPEFHLYAYQAGKPVDPNDVSARIELSRLDGQVDSFSFQPRDDYLRGDGVVTEPHSFDVGVTATYQGERHAWHYENYEGRVRIATDIAAASGIETERAGPASIRETLRLTGRIRTDPNRLSQVRARFPGVVQQVRRELGERVRHGDVLAQIQSNESLQSYQLTAPIDGVIVERDVQVGETTAAAPLFVIADLSRVWAELDVFNEDIGRVRRGQPVRLETLGGHGVEGRIDWLSPMAVHASQSVAARVIIDNPDIDFRPGQFVRGRVTLAEHEVPLAVRKSAIQAFRDFQVVFARIDDTYEVRMLEAGRQDRDWVEVLGGLKPGTEYVTENSFLIKADIEKSGASHDH</sequence>
<dbReference type="GO" id="GO:0030288">
    <property type="term" value="C:outer membrane-bounded periplasmic space"/>
    <property type="evidence" value="ECO:0007669"/>
    <property type="project" value="TreeGrafter"/>
</dbReference>
<dbReference type="Gene3D" id="2.40.50.100">
    <property type="match status" value="1"/>
</dbReference>
<feature type="domain" description="CzcB N-terminal" evidence="5">
    <location>
        <begin position="52"/>
        <end position="143"/>
    </location>
</feature>
<dbReference type="SUPFAM" id="SSF111369">
    <property type="entry name" value="HlyD-like secretion proteins"/>
    <property type="match status" value="1"/>
</dbReference>
<evidence type="ECO:0000259" key="5">
    <source>
        <dbReference type="Pfam" id="PF25971"/>
    </source>
</evidence>
<keyword evidence="3" id="KW-1133">Transmembrane helix</keyword>
<evidence type="ECO:0000259" key="6">
    <source>
        <dbReference type="Pfam" id="PF25973"/>
    </source>
</evidence>
<dbReference type="InterPro" id="IPR058649">
    <property type="entry name" value="CzcB_C"/>
</dbReference>
<feature type="domain" description="CzcB-like C-terminal circularly permuted SH3-like" evidence="7">
    <location>
        <begin position="346"/>
        <end position="406"/>
    </location>
</feature>
<dbReference type="EMBL" id="CP013099">
    <property type="protein sequence ID" value="ALP52267.1"/>
    <property type="molecule type" value="Genomic_DNA"/>
</dbReference>
<dbReference type="InterPro" id="IPR058647">
    <property type="entry name" value="BSH_CzcB-like"/>
</dbReference>
<dbReference type="KEGG" id="tee:Tel_03415"/>
<feature type="domain" description="CzcB-like barrel-sandwich hybrid" evidence="6">
    <location>
        <begin position="191"/>
        <end position="262"/>
    </location>
</feature>
<dbReference type="PANTHER" id="PTHR30097:SF4">
    <property type="entry name" value="SLR6042 PROTEIN"/>
    <property type="match status" value="1"/>
</dbReference>
<keyword evidence="3" id="KW-0472">Membrane</keyword>
<evidence type="ECO:0000313" key="8">
    <source>
        <dbReference type="EMBL" id="ALP52267.1"/>
    </source>
</evidence>
<name>A0A0S2TAU4_9GAMM</name>
<dbReference type="Pfam" id="PF25954">
    <property type="entry name" value="Beta-barrel_RND_2"/>
    <property type="match status" value="1"/>
</dbReference>
<evidence type="ECO:0000256" key="1">
    <source>
        <dbReference type="ARBA" id="ARBA00009477"/>
    </source>
</evidence>
<feature type="domain" description="CusB-like beta-barrel" evidence="4">
    <location>
        <begin position="265"/>
        <end position="338"/>
    </location>
</feature>